<proteinExistence type="predicted"/>
<dbReference type="EMBL" id="FWXV01000002">
    <property type="protein sequence ID" value="SMC96684.1"/>
    <property type="molecule type" value="Genomic_DNA"/>
</dbReference>
<feature type="transmembrane region" description="Helical" evidence="2">
    <location>
        <begin position="144"/>
        <end position="162"/>
    </location>
</feature>
<feature type="compositionally biased region" description="Pro residues" evidence="1">
    <location>
        <begin position="101"/>
        <end position="119"/>
    </location>
</feature>
<evidence type="ECO:0000256" key="1">
    <source>
        <dbReference type="SAM" id="MobiDB-lite"/>
    </source>
</evidence>
<evidence type="ECO:0008006" key="5">
    <source>
        <dbReference type="Google" id="ProtNLM"/>
    </source>
</evidence>
<dbReference type="Proteomes" id="UP000192674">
    <property type="component" value="Unassembled WGS sequence"/>
</dbReference>
<accession>A0A1Y5XLR4</accession>
<keyword evidence="2" id="KW-0812">Transmembrane</keyword>
<feature type="region of interest" description="Disordered" evidence="1">
    <location>
        <begin position="35"/>
        <end position="136"/>
    </location>
</feature>
<gene>
    <name evidence="3" type="ORF">SAMN05661093_03342</name>
</gene>
<name>A0A1Y5XLR4_KIBAR</name>
<feature type="compositionally biased region" description="Low complexity" evidence="1">
    <location>
        <begin position="90"/>
        <end position="100"/>
    </location>
</feature>
<dbReference type="AlphaFoldDB" id="A0A1Y5XLR4"/>
<dbReference type="OrthoDB" id="3610689at2"/>
<evidence type="ECO:0000313" key="4">
    <source>
        <dbReference type="Proteomes" id="UP000192674"/>
    </source>
</evidence>
<keyword evidence="4" id="KW-1185">Reference proteome</keyword>
<evidence type="ECO:0000256" key="2">
    <source>
        <dbReference type="SAM" id="Phobius"/>
    </source>
</evidence>
<sequence>MGWQDELQSLDEQLSAGQIRAEEYRKRRDELLAAASSGAVSLRRVQRQKSPSVAKPSIANAFNGDTKPDTSKTADVTQQVPPVAWTTARPAGPAQQQQHPQQPPAAMQPPQGQGPPPMSAPMIGSEVFGTPPTGPTKKSRVPKFVIAVVVLALVAAGTWWFAFRGTNDSPQIAVPPPAATSSELSIDKIPNPTDSPLSTSGVLTVDQAQTNNIIRPDEAAYLSATDLQKIYFRNIVIGNLSYQLFAFQTQTDTGGARIVSGALERGKRASMVPASMEGLPPKVTLTKILNDGAAIYEAVYPIERGAVRLVVLQVGPNNERQLVSSMKRMVDMTTMSIKPK</sequence>
<keyword evidence="2" id="KW-1133">Transmembrane helix</keyword>
<keyword evidence="2" id="KW-0472">Membrane</keyword>
<dbReference type="RefSeq" id="WP_084427304.1">
    <property type="nucleotide sequence ID" value="NZ_FWXV01000002.1"/>
</dbReference>
<protein>
    <recommendedName>
        <fullName evidence="5">DUF1707 domain-containing protein</fullName>
    </recommendedName>
</protein>
<reference evidence="3 4" key="1">
    <citation type="submission" date="2017-04" db="EMBL/GenBank/DDBJ databases">
        <authorList>
            <person name="Afonso C.L."/>
            <person name="Miller P.J."/>
            <person name="Scott M.A."/>
            <person name="Spackman E."/>
            <person name="Goraichik I."/>
            <person name="Dimitrov K.M."/>
            <person name="Suarez D.L."/>
            <person name="Swayne D.E."/>
        </authorList>
    </citation>
    <scope>NUCLEOTIDE SEQUENCE [LARGE SCALE GENOMIC DNA]</scope>
    <source>
        <strain evidence="3 4">DSM 43828</strain>
    </source>
</reference>
<evidence type="ECO:0000313" key="3">
    <source>
        <dbReference type="EMBL" id="SMC96684.1"/>
    </source>
</evidence>
<organism evidence="3 4">
    <name type="scientific">Kibdelosporangium aridum</name>
    <dbReference type="NCBI Taxonomy" id="2030"/>
    <lineage>
        <taxon>Bacteria</taxon>
        <taxon>Bacillati</taxon>
        <taxon>Actinomycetota</taxon>
        <taxon>Actinomycetes</taxon>
        <taxon>Pseudonocardiales</taxon>
        <taxon>Pseudonocardiaceae</taxon>
        <taxon>Kibdelosporangium</taxon>
    </lineage>
</organism>